<name>A0A2R5FE23_9PROT</name>
<dbReference type="Pfam" id="PF10604">
    <property type="entry name" value="Polyketide_cyc2"/>
    <property type="match status" value="1"/>
</dbReference>
<dbReference type="OrthoDB" id="1364128at2"/>
<comment type="caution">
    <text evidence="2">The sequence shown here is derived from an EMBL/GenBank/DDBJ whole genome shotgun (WGS) entry which is preliminary data.</text>
</comment>
<evidence type="ECO:0000256" key="1">
    <source>
        <dbReference type="SAM" id="SignalP"/>
    </source>
</evidence>
<dbReference type="CDD" id="cd07821">
    <property type="entry name" value="PYR_PYL_RCAR_like"/>
    <property type="match status" value="1"/>
</dbReference>
<accession>A0A2R5FE23</accession>
<evidence type="ECO:0008006" key="4">
    <source>
        <dbReference type="Google" id="ProtNLM"/>
    </source>
</evidence>
<evidence type="ECO:0000313" key="3">
    <source>
        <dbReference type="Proteomes" id="UP000245081"/>
    </source>
</evidence>
<keyword evidence="3" id="KW-1185">Reference proteome</keyword>
<dbReference type="InterPro" id="IPR019587">
    <property type="entry name" value="Polyketide_cyclase/dehydratase"/>
</dbReference>
<sequence length="176" mass="19073">MKISILLAGLMLSASLNVFAADAKLLKVEEKVEINAPAQKVWAAVNNFGDLGAWHPAVAKTEIKSGTNNQPGAVRELTLKDGGKITEKLRRYNDKKMMYEYAILEGVLPVSHYVSDVIVKSEGDAKTVVTWKGSFKRKDLSAAPAAGQDDDSAVKTITGVYRGGLDNLKKITENQP</sequence>
<protein>
    <recommendedName>
        <fullName evidence="4">MxaD protein</fullName>
    </recommendedName>
</protein>
<dbReference type="PANTHER" id="PTHR39332:SF7">
    <property type="entry name" value="SRPBCC FAMILY PROTEIN"/>
    <property type="match status" value="1"/>
</dbReference>
<gene>
    <name evidence="2" type="ORF">NMK_2355</name>
</gene>
<dbReference type="EMBL" id="BDOQ01000009">
    <property type="protein sequence ID" value="GBG14754.1"/>
    <property type="molecule type" value="Genomic_DNA"/>
</dbReference>
<dbReference type="SUPFAM" id="SSF55961">
    <property type="entry name" value="Bet v1-like"/>
    <property type="match status" value="1"/>
</dbReference>
<organism evidence="2 3">
    <name type="scientific">Novimethylophilus kurashikiensis</name>
    <dbReference type="NCBI Taxonomy" id="1825523"/>
    <lineage>
        <taxon>Bacteria</taxon>
        <taxon>Pseudomonadati</taxon>
        <taxon>Pseudomonadota</taxon>
        <taxon>Betaproteobacteria</taxon>
        <taxon>Nitrosomonadales</taxon>
        <taxon>Methylophilaceae</taxon>
        <taxon>Novimethylophilus</taxon>
    </lineage>
</organism>
<feature type="signal peptide" evidence="1">
    <location>
        <begin position="1"/>
        <end position="20"/>
    </location>
</feature>
<dbReference type="PANTHER" id="PTHR39332">
    <property type="entry name" value="BLL4707 PROTEIN"/>
    <property type="match status" value="1"/>
</dbReference>
<evidence type="ECO:0000313" key="2">
    <source>
        <dbReference type="EMBL" id="GBG14754.1"/>
    </source>
</evidence>
<keyword evidence="1" id="KW-0732">Signal</keyword>
<proteinExistence type="predicted"/>
<dbReference type="Gene3D" id="3.30.530.20">
    <property type="match status" value="1"/>
</dbReference>
<feature type="chain" id="PRO_5015363080" description="MxaD protein" evidence="1">
    <location>
        <begin position="21"/>
        <end position="176"/>
    </location>
</feature>
<reference evidence="2 3" key="1">
    <citation type="journal article" date="2018" name="Environ. Microbiol.">
        <title>Isolation and genomic characterization of Novimethylophilus kurashikiensis gen. nov. sp. nov., a new lanthanide-dependent methylotrophic species of Methylophilaceae.</title>
        <authorList>
            <person name="Lv H."/>
            <person name="Sahin N."/>
            <person name="Tani A."/>
        </authorList>
    </citation>
    <scope>NUCLEOTIDE SEQUENCE [LARGE SCALE GENOMIC DNA]</scope>
    <source>
        <strain evidence="2 3">La2-4</strain>
    </source>
</reference>
<dbReference type="Proteomes" id="UP000245081">
    <property type="component" value="Unassembled WGS sequence"/>
</dbReference>
<dbReference type="RefSeq" id="WP_109015929.1">
    <property type="nucleotide sequence ID" value="NZ_BDOQ01000009.1"/>
</dbReference>
<dbReference type="AlphaFoldDB" id="A0A2R5FE23"/>
<dbReference type="InterPro" id="IPR023393">
    <property type="entry name" value="START-like_dom_sf"/>
</dbReference>